<accession>A0ABS9SQJ3</accession>
<evidence type="ECO:0000256" key="3">
    <source>
        <dbReference type="ARBA" id="ARBA00023125"/>
    </source>
</evidence>
<evidence type="ECO:0008006" key="6">
    <source>
        <dbReference type="Google" id="ProtNLM"/>
    </source>
</evidence>
<sequence length="226" mass="26027">MQQILDSSHVYPVINSLIKKQVCYVWEALKETYSPKKETYIQLGPEYTTEASLEQLLNEDKRLQRAEKQMELLLAYLHFQKTEGEITKSALLKKSGASDAQLKGLVDKGILLTEKRTVDRIKQSAKSIDINFELSSAQDAALREIRSSFIEKEICLLHGVTSSGKTEIYIRLIEEYLKGESRCYICCRKLHSHLKLSEGYKNILADISEYIILSFHRMKESKYGIR</sequence>
<keyword evidence="5" id="KW-1185">Reference proteome</keyword>
<evidence type="ECO:0000313" key="4">
    <source>
        <dbReference type="EMBL" id="MCH5600645.1"/>
    </source>
</evidence>
<dbReference type="PANTHER" id="PTHR30580:SF0">
    <property type="entry name" value="PRIMOSOMAL PROTEIN N"/>
    <property type="match status" value="1"/>
</dbReference>
<dbReference type="RefSeq" id="WP_240832980.1">
    <property type="nucleotide sequence ID" value="NZ_JAKWBL010000004.1"/>
</dbReference>
<protein>
    <recommendedName>
        <fullName evidence="6">Helicase/UvrB N-terminal domain-containing protein</fullName>
    </recommendedName>
</protein>
<keyword evidence="3" id="KW-0238">DNA-binding</keyword>
<reference evidence="4 5" key="1">
    <citation type="submission" date="2022-02" db="EMBL/GenBank/DDBJ databases">
        <authorList>
            <person name="Min J."/>
        </authorList>
    </citation>
    <scope>NUCLEOTIDE SEQUENCE [LARGE SCALE GENOMIC DNA]</scope>
    <source>
        <strain evidence="4 5">GR10-1</strain>
    </source>
</reference>
<evidence type="ECO:0000256" key="1">
    <source>
        <dbReference type="ARBA" id="ARBA00022741"/>
    </source>
</evidence>
<dbReference type="Gene3D" id="3.40.50.300">
    <property type="entry name" value="P-loop containing nucleotide triphosphate hydrolases"/>
    <property type="match status" value="1"/>
</dbReference>
<dbReference type="Proteomes" id="UP001202248">
    <property type="component" value="Unassembled WGS sequence"/>
</dbReference>
<keyword evidence="2" id="KW-0067">ATP-binding</keyword>
<dbReference type="EMBL" id="JAKWBL010000004">
    <property type="protein sequence ID" value="MCH5600645.1"/>
    <property type="molecule type" value="Genomic_DNA"/>
</dbReference>
<gene>
    <name evidence="4" type="ORF">MKP09_23380</name>
</gene>
<dbReference type="InterPro" id="IPR027417">
    <property type="entry name" value="P-loop_NTPase"/>
</dbReference>
<comment type="caution">
    <text evidence="4">The sequence shown here is derived from an EMBL/GenBank/DDBJ whole genome shotgun (WGS) entry which is preliminary data.</text>
</comment>
<proteinExistence type="predicted"/>
<evidence type="ECO:0000256" key="2">
    <source>
        <dbReference type="ARBA" id="ARBA00022840"/>
    </source>
</evidence>
<organism evidence="4 5">
    <name type="scientific">Niabella ginsengisoli</name>
    <dbReference type="NCBI Taxonomy" id="522298"/>
    <lineage>
        <taxon>Bacteria</taxon>
        <taxon>Pseudomonadati</taxon>
        <taxon>Bacteroidota</taxon>
        <taxon>Chitinophagia</taxon>
        <taxon>Chitinophagales</taxon>
        <taxon>Chitinophagaceae</taxon>
        <taxon>Niabella</taxon>
    </lineage>
</organism>
<name>A0ABS9SQJ3_9BACT</name>
<evidence type="ECO:0000313" key="5">
    <source>
        <dbReference type="Proteomes" id="UP001202248"/>
    </source>
</evidence>
<dbReference type="PANTHER" id="PTHR30580">
    <property type="entry name" value="PRIMOSOMAL PROTEIN N"/>
    <property type="match status" value="1"/>
</dbReference>
<keyword evidence="1" id="KW-0547">Nucleotide-binding</keyword>
<dbReference type="SUPFAM" id="SSF52540">
    <property type="entry name" value="P-loop containing nucleoside triphosphate hydrolases"/>
    <property type="match status" value="1"/>
</dbReference>